<keyword evidence="3" id="KW-1185">Reference proteome</keyword>
<organism evidence="2 3">
    <name type="scientific">Suillus fuscotomentosus</name>
    <dbReference type="NCBI Taxonomy" id="1912939"/>
    <lineage>
        <taxon>Eukaryota</taxon>
        <taxon>Fungi</taxon>
        <taxon>Dikarya</taxon>
        <taxon>Basidiomycota</taxon>
        <taxon>Agaricomycotina</taxon>
        <taxon>Agaricomycetes</taxon>
        <taxon>Agaricomycetidae</taxon>
        <taxon>Boletales</taxon>
        <taxon>Suillineae</taxon>
        <taxon>Suillaceae</taxon>
        <taxon>Suillus</taxon>
    </lineage>
</organism>
<dbReference type="RefSeq" id="XP_041231099.1">
    <property type="nucleotide sequence ID" value="XM_041366281.1"/>
</dbReference>
<accession>A0AAD4EIA6</accession>
<evidence type="ECO:0000313" key="3">
    <source>
        <dbReference type="Proteomes" id="UP001195769"/>
    </source>
</evidence>
<dbReference type="Proteomes" id="UP001195769">
    <property type="component" value="Unassembled WGS sequence"/>
</dbReference>
<evidence type="ECO:0000313" key="2">
    <source>
        <dbReference type="EMBL" id="KAG1905524.1"/>
    </source>
</evidence>
<comment type="caution">
    <text evidence="2">The sequence shown here is derived from an EMBL/GenBank/DDBJ whole genome shotgun (WGS) entry which is preliminary data.</text>
</comment>
<protein>
    <submittedName>
        <fullName evidence="2">Uncharacterized protein</fullName>
    </submittedName>
</protein>
<feature type="region of interest" description="Disordered" evidence="1">
    <location>
        <begin position="160"/>
        <end position="186"/>
    </location>
</feature>
<name>A0AAD4EIA6_9AGAM</name>
<dbReference type="AlphaFoldDB" id="A0AAD4EIA6"/>
<sequence>MSDSSPSSPSQSPSCLINADQREILEHHYPCAGYWFNMLPTHPFIHGPPSQPSQTQFQGPVSMPPPYSLQGMLHNPDGVVHPDPATALSTQQPHHHGANTVISVANIDISVPLNTGVVGERISHVQIHLPVDIPFEDFFSRICAKMDLDPANAELGYKFHNDREPTHQAASTTRARRDEAVNDSQDPLTSISFASELQELNNKLDSNTSSASAAPALPVIHIHIPPVTKEALGDTGGHRRVNTSRGFATTLLCHDKDDEFITYPPITDVLREMDATMPLLHMSQYEDSLLSHGVAYVNGVVGLSDEFFVDVVGMPMGEGQRKGHQ</sequence>
<proteinExistence type="predicted"/>
<dbReference type="EMBL" id="JABBWK010000007">
    <property type="protein sequence ID" value="KAG1905524.1"/>
    <property type="molecule type" value="Genomic_DNA"/>
</dbReference>
<reference evidence="2" key="1">
    <citation type="journal article" date="2020" name="New Phytol.">
        <title>Comparative genomics reveals dynamic genome evolution in host specialist ectomycorrhizal fungi.</title>
        <authorList>
            <person name="Lofgren L.A."/>
            <person name="Nguyen N.H."/>
            <person name="Vilgalys R."/>
            <person name="Ruytinx J."/>
            <person name="Liao H.L."/>
            <person name="Branco S."/>
            <person name="Kuo A."/>
            <person name="LaButti K."/>
            <person name="Lipzen A."/>
            <person name="Andreopoulos W."/>
            <person name="Pangilinan J."/>
            <person name="Riley R."/>
            <person name="Hundley H."/>
            <person name="Na H."/>
            <person name="Barry K."/>
            <person name="Grigoriev I.V."/>
            <person name="Stajich J.E."/>
            <person name="Kennedy P.G."/>
        </authorList>
    </citation>
    <scope>NUCLEOTIDE SEQUENCE</scope>
    <source>
        <strain evidence="2">FC203</strain>
    </source>
</reference>
<dbReference type="GeneID" id="64660579"/>
<evidence type="ECO:0000256" key="1">
    <source>
        <dbReference type="SAM" id="MobiDB-lite"/>
    </source>
</evidence>
<gene>
    <name evidence="2" type="ORF">F5891DRAFT_1183466</name>
</gene>